<dbReference type="InterPro" id="IPR050546">
    <property type="entry name" value="Glycosyl_Hydrlase_16"/>
</dbReference>
<dbReference type="PANTHER" id="PTHR10963:SF55">
    <property type="entry name" value="GLYCOSIDE HYDROLASE FAMILY 16 PROTEIN"/>
    <property type="match status" value="1"/>
</dbReference>
<dbReference type="Gene3D" id="2.60.120.200">
    <property type="match status" value="1"/>
</dbReference>
<dbReference type="OrthoDB" id="9809583at2"/>
<dbReference type="PROSITE" id="PS51257">
    <property type="entry name" value="PROKAR_LIPOPROTEIN"/>
    <property type="match status" value="1"/>
</dbReference>
<dbReference type="CDD" id="cd08023">
    <property type="entry name" value="GH16_laminarinase_like"/>
    <property type="match status" value="1"/>
</dbReference>
<dbReference type="GO" id="GO:0004553">
    <property type="term" value="F:hydrolase activity, hydrolyzing O-glycosyl compounds"/>
    <property type="evidence" value="ECO:0007669"/>
    <property type="project" value="InterPro"/>
</dbReference>
<comment type="similarity">
    <text evidence="1">Belongs to the glycosyl hydrolase 16 family.</text>
</comment>
<evidence type="ECO:0000313" key="5">
    <source>
        <dbReference type="Proteomes" id="UP000321436"/>
    </source>
</evidence>
<organism evidence="4 5">
    <name type="scientific">Chitinophaga cymbidii</name>
    <dbReference type="NCBI Taxonomy" id="1096750"/>
    <lineage>
        <taxon>Bacteria</taxon>
        <taxon>Pseudomonadati</taxon>
        <taxon>Bacteroidota</taxon>
        <taxon>Chitinophagia</taxon>
        <taxon>Chitinophagales</taxon>
        <taxon>Chitinophagaceae</taxon>
        <taxon>Chitinophaga</taxon>
    </lineage>
</organism>
<dbReference type="AlphaFoldDB" id="A0A512RTB9"/>
<dbReference type="InterPro" id="IPR000757">
    <property type="entry name" value="Beta-glucanase-like"/>
</dbReference>
<protein>
    <recommendedName>
        <fullName evidence="3">GH16 domain-containing protein</fullName>
    </recommendedName>
</protein>
<feature type="domain" description="GH16" evidence="3">
    <location>
        <begin position="21"/>
        <end position="271"/>
    </location>
</feature>
<keyword evidence="5" id="KW-1185">Reference proteome</keyword>
<name>A0A512RTB9_9BACT</name>
<reference evidence="4 5" key="1">
    <citation type="submission" date="2019-07" db="EMBL/GenBank/DDBJ databases">
        <title>Whole genome shotgun sequence of Chitinophaga cymbidii NBRC 109752.</title>
        <authorList>
            <person name="Hosoyama A."/>
            <person name="Uohara A."/>
            <person name="Ohji S."/>
            <person name="Ichikawa N."/>
        </authorList>
    </citation>
    <scope>NUCLEOTIDE SEQUENCE [LARGE SCALE GENOMIC DNA]</scope>
    <source>
        <strain evidence="4 5">NBRC 109752</strain>
    </source>
</reference>
<accession>A0A512RTB9</accession>
<gene>
    <name evidence="4" type="ORF">CCY01nite_51950</name>
</gene>
<keyword evidence="2" id="KW-0732">Signal</keyword>
<dbReference type="Pfam" id="PF00722">
    <property type="entry name" value="Glyco_hydro_16"/>
    <property type="match status" value="1"/>
</dbReference>
<comment type="caution">
    <text evidence="4">The sequence shown here is derived from an EMBL/GenBank/DDBJ whole genome shotgun (WGS) entry which is preliminary data.</text>
</comment>
<evidence type="ECO:0000256" key="1">
    <source>
        <dbReference type="ARBA" id="ARBA00006865"/>
    </source>
</evidence>
<proteinExistence type="inferred from homology"/>
<dbReference type="GO" id="GO:0005975">
    <property type="term" value="P:carbohydrate metabolic process"/>
    <property type="evidence" value="ECO:0007669"/>
    <property type="project" value="InterPro"/>
</dbReference>
<evidence type="ECO:0000313" key="4">
    <source>
        <dbReference type="EMBL" id="GEP98935.1"/>
    </source>
</evidence>
<dbReference type="InterPro" id="IPR013320">
    <property type="entry name" value="ConA-like_dom_sf"/>
</dbReference>
<feature type="chain" id="PRO_5022206064" description="GH16 domain-containing protein" evidence="2">
    <location>
        <begin position="20"/>
        <end position="271"/>
    </location>
</feature>
<feature type="signal peptide" evidence="2">
    <location>
        <begin position="1"/>
        <end position="19"/>
    </location>
</feature>
<dbReference type="Proteomes" id="UP000321436">
    <property type="component" value="Unassembled WGS sequence"/>
</dbReference>
<evidence type="ECO:0000256" key="2">
    <source>
        <dbReference type="SAM" id="SignalP"/>
    </source>
</evidence>
<dbReference type="SUPFAM" id="SSF49899">
    <property type="entry name" value="Concanavalin A-like lectins/glucanases"/>
    <property type="match status" value="1"/>
</dbReference>
<sequence>MKKRSMMALLSFLILAACGKDDKPARTPEEKPAVSILPKEAAWELDDAKSDEFDNLDASKWSAAPLWYYNGETGAFIFKTENTEVAEGHARIFAKREDHNGKRYTAGCLKSKFEVGGDTYIEVRAKMVKAAANVCAAIWLGDEPVESKNPNIEIDIQETKDADNAPHRLNSSLLTWPKPGNGNTVPGSKFFYISKGLDENFHLYGLERRNGKLSFYLDGIRYWVWDAAETPEFVTQLRPIILSLEGHAGDPVDAHLPSDFQIDWVRVYNAK</sequence>
<evidence type="ECO:0000259" key="3">
    <source>
        <dbReference type="PROSITE" id="PS51762"/>
    </source>
</evidence>
<dbReference type="EMBL" id="BKAU01000010">
    <property type="protein sequence ID" value="GEP98935.1"/>
    <property type="molecule type" value="Genomic_DNA"/>
</dbReference>
<dbReference type="PROSITE" id="PS51762">
    <property type="entry name" value="GH16_2"/>
    <property type="match status" value="1"/>
</dbReference>
<dbReference type="PANTHER" id="PTHR10963">
    <property type="entry name" value="GLYCOSYL HYDROLASE-RELATED"/>
    <property type="match status" value="1"/>
</dbReference>
<dbReference type="RefSeq" id="WP_146867561.1">
    <property type="nucleotide sequence ID" value="NZ_BKAU01000010.1"/>
</dbReference>